<evidence type="ECO:0000256" key="4">
    <source>
        <dbReference type="PIRSR" id="PIRSR000103-1"/>
    </source>
</evidence>
<dbReference type="GO" id="GO:0050661">
    <property type="term" value="F:NADP binding"/>
    <property type="evidence" value="ECO:0007669"/>
    <property type="project" value="InterPro"/>
</dbReference>
<keyword evidence="8" id="KW-1185">Reference proteome</keyword>
<dbReference type="PANTHER" id="PTHR43580:SF2">
    <property type="entry name" value="CYTOKINE-LIKE NUCLEAR FACTOR N-PAC"/>
    <property type="match status" value="1"/>
</dbReference>
<keyword evidence="3" id="KW-0520">NAD</keyword>
<protein>
    <submittedName>
        <fullName evidence="7">3-hydroxyisobutyrate dehydrogenase</fullName>
    </submittedName>
</protein>
<dbReference type="AlphaFoldDB" id="A0A366IGS3"/>
<name>A0A366IGS3_9MICO</name>
<dbReference type="Gene3D" id="1.10.1040.10">
    <property type="entry name" value="N-(1-d-carboxylethyl)-l-norvaline Dehydrogenase, domain 2"/>
    <property type="match status" value="1"/>
</dbReference>
<dbReference type="InterPro" id="IPR029154">
    <property type="entry name" value="HIBADH-like_NADP-bd"/>
</dbReference>
<evidence type="ECO:0000256" key="3">
    <source>
        <dbReference type="ARBA" id="ARBA00023027"/>
    </source>
</evidence>
<dbReference type="InterPro" id="IPR006115">
    <property type="entry name" value="6PGDH_NADP-bd"/>
</dbReference>
<dbReference type="RefSeq" id="WP_245940803.1">
    <property type="nucleotide sequence ID" value="NZ_QNSB01000012.1"/>
</dbReference>
<evidence type="ECO:0000313" key="7">
    <source>
        <dbReference type="EMBL" id="RBP69482.1"/>
    </source>
</evidence>
<evidence type="ECO:0000313" key="8">
    <source>
        <dbReference type="Proteomes" id="UP000253509"/>
    </source>
</evidence>
<dbReference type="EMBL" id="QNSB01000012">
    <property type="protein sequence ID" value="RBP69482.1"/>
    <property type="molecule type" value="Genomic_DNA"/>
</dbReference>
<sequence>MGTNQSRMRPATGTVSPGTATPTVGFIGLGLMGSAMAANLARSVPLMVWNRSPSPAEALAQMGAHVAPTAGAVIESCRVVFLMLSDEAAVDAVLPRDGSLDLRGRIIVLMSTVSHEYSRILGAEVERRGGSYVEAPVSGSREPAERGDLIAMAAGDRPVLDEVEPHLRAMCRSVVRCGQVPGALAMKLAVNTFLITVVTGLAEAFHFAEENGLDTGLLREILDAGPMSSVVSRAKSEKLVHGDWTAQAAIPDVRKNCRLIVDQARRSGHASPLMDVCERLFAETEASGHGGDDMAAVITAIRARTHHASPAPGSGKGSLGR</sequence>
<dbReference type="SUPFAM" id="SSF48179">
    <property type="entry name" value="6-phosphogluconate dehydrogenase C-terminal domain-like"/>
    <property type="match status" value="1"/>
</dbReference>
<dbReference type="InterPro" id="IPR002204">
    <property type="entry name" value="3-OH-isobutyrate_DH-rel_CS"/>
</dbReference>
<reference evidence="7 8" key="1">
    <citation type="submission" date="2018-06" db="EMBL/GenBank/DDBJ databases">
        <title>Freshwater and sediment microbial communities from various areas in North America, analyzing microbe dynamics in response to fracking.</title>
        <authorList>
            <person name="Lamendella R."/>
        </authorList>
    </citation>
    <scope>NUCLEOTIDE SEQUENCE [LARGE SCALE GENOMIC DNA]</scope>
    <source>
        <strain evidence="7 8">3b_TX</strain>
    </source>
</reference>
<dbReference type="PANTHER" id="PTHR43580">
    <property type="entry name" value="OXIDOREDUCTASE GLYR1-RELATED"/>
    <property type="match status" value="1"/>
</dbReference>
<evidence type="ECO:0000256" key="1">
    <source>
        <dbReference type="ARBA" id="ARBA00009080"/>
    </source>
</evidence>
<feature type="active site" evidence="4">
    <location>
        <position position="187"/>
    </location>
</feature>
<dbReference type="InterPro" id="IPR051265">
    <property type="entry name" value="HIBADH-related_NP60_sf"/>
</dbReference>
<dbReference type="SUPFAM" id="SSF51735">
    <property type="entry name" value="NAD(P)-binding Rossmann-fold domains"/>
    <property type="match status" value="1"/>
</dbReference>
<feature type="domain" description="3-hydroxyisobutyrate dehydrogenase-like NAD-binding" evidence="6">
    <location>
        <begin position="185"/>
        <end position="300"/>
    </location>
</feature>
<organism evidence="7 8">
    <name type="scientific">Brevibacterium celere</name>
    <dbReference type="NCBI Taxonomy" id="225845"/>
    <lineage>
        <taxon>Bacteria</taxon>
        <taxon>Bacillati</taxon>
        <taxon>Actinomycetota</taxon>
        <taxon>Actinomycetes</taxon>
        <taxon>Micrococcales</taxon>
        <taxon>Brevibacteriaceae</taxon>
        <taxon>Brevibacterium</taxon>
    </lineage>
</organism>
<dbReference type="Gene3D" id="3.40.50.720">
    <property type="entry name" value="NAD(P)-binding Rossmann-like Domain"/>
    <property type="match status" value="1"/>
</dbReference>
<evidence type="ECO:0000256" key="2">
    <source>
        <dbReference type="ARBA" id="ARBA00023002"/>
    </source>
</evidence>
<dbReference type="InterPro" id="IPR036291">
    <property type="entry name" value="NAD(P)-bd_dom_sf"/>
</dbReference>
<dbReference type="PIRSF" id="PIRSF000103">
    <property type="entry name" value="HIBADH"/>
    <property type="match status" value="1"/>
</dbReference>
<dbReference type="PROSITE" id="PS00895">
    <property type="entry name" value="3_HYDROXYISOBUT_DH"/>
    <property type="match status" value="1"/>
</dbReference>
<dbReference type="InterPro" id="IPR013328">
    <property type="entry name" value="6PGD_dom2"/>
</dbReference>
<dbReference type="Proteomes" id="UP000253509">
    <property type="component" value="Unassembled WGS sequence"/>
</dbReference>
<dbReference type="Pfam" id="PF14833">
    <property type="entry name" value="NAD_binding_11"/>
    <property type="match status" value="1"/>
</dbReference>
<dbReference type="Pfam" id="PF03446">
    <property type="entry name" value="NAD_binding_2"/>
    <property type="match status" value="1"/>
</dbReference>
<dbReference type="InterPro" id="IPR015815">
    <property type="entry name" value="HIBADH-related"/>
</dbReference>
<proteinExistence type="inferred from homology"/>
<accession>A0A366IGS3</accession>
<dbReference type="GO" id="GO:0016491">
    <property type="term" value="F:oxidoreductase activity"/>
    <property type="evidence" value="ECO:0007669"/>
    <property type="project" value="UniProtKB-KW"/>
</dbReference>
<gene>
    <name evidence="7" type="ORF">DFO65_11216</name>
</gene>
<dbReference type="GO" id="GO:0051287">
    <property type="term" value="F:NAD binding"/>
    <property type="evidence" value="ECO:0007669"/>
    <property type="project" value="InterPro"/>
</dbReference>
<feature type="domain" description="6-phosphogluconate dehydrogenase NADP-binding" evidence="5">
    <location>
        <begin position="23"/>
        <end position="177"/>
    </location>
</feature>
<evidence type="ECO:0000259" key="5">
    <source>
        <dbReference type="Pfam" id="PF03446"/>
    </source>
</evidence>
<evidence type="ECO:0000259" key="6">
    <source>
        <dbReference type="Pfam" id="PF14833"/>
    </source>
</evidence>
<dbReference type="GO" id="GO:0016054">
    <property type="term" value="P:organic acid catabolic process"/>
    <property type="evidence" value="ECO:0007669"/>
    <property type="project" value="UniProtKB-ARBA"/>
</dbReference>
<keyword evidence="2" id="KW-0560">Oxidoreductase</keyword>
<dbReference type="InterPro" id="IPR008927">
    <property type="entry name" value="6-PGluconate_DH-like_C_sf"/>
</dbReference>
<comment type="caution">
    <text evidence="7">The sequence shown here is derived from an EMBL/GenBank/DDBJ whole genome shotgun (WGS) entry which is preliminary data.</text>
</comment>
<comment type="similarity">
    <text evidence="1">Belongs to the HIBADH-related family.</text>
</comment>